<dbReference type="Proteomes" id="UP000276223">
    <property type="component" value="Unassembled WGS sequence"/>
</dbReference>
<dbReference type="SUPFAM" id="SSF160980">
    <property type="entry name" value="SSO1389-like"/>
    <property type="match status" value="1"/>
</dbReference>
<protein>
    <submittedName>
        <fullName evidence="1">CRISPR-associated Csx2 family protein</fullName>
    </submittedName>
</protein>
<dbReference type="NCBIfam" id="TIGR02221">
    <property type="entry name" value="cas_TM1812"/>
    <property type="match status" value="1"/>
</dbReference>
<dbReference type="AlphaFoldDB" id="A0A3N1UQP2"/>
<dbReference type="CDD" id="cd09732">
    <property type="entry name" value="Csx1_III-U"/>
    <property type="match status" value="1"/>
</dbReference>
<keyword evidence="2" id="KW-1185">Reference proteome</keyword>
<gene>
    <name evidence="1" type="ORF">EDC27_1730</name>
</gene>
<dbReference type="InterPro" id="IPR049811">
    <property type="entry name" value="MJ1673-like_dom"/>
</dbReference>
<evidence type="ECO:0000313" key="2">
    <source>
        <dbReference type="Proteomes" id="UP000276223"/>
    </source>
</evidence>
<evidence type="ECO:0000313" key="1">
    <source>
        <dbReference type="EMBL" id="ROQ92058.1"/>
    </source>
</evidence>
<dbReference type="OrthoDB" id="9777703at2"/>
<dbReference type="NCBIfam" id="NF040559">
    <property type="entry name" value="CAS_Csx20"/>
    <property type="match status" value="1"/>
</dbReference>
<organism evidence="1 2">
    <name type="scientific">Desulfosoma caldarium</name>
    <dbReference type="NCBI Taxonomy" id="610254"/>
    <lineage>
        <taxon>Bacteria</taxon>
        <taxon>Pseudomonadati</taxon>
        <taxon>Thermodesulfobacteriota</taxon>
        <taxon>Syntrophobacteria</taxon>
        <taxon>Syntrophobacterales</taxon>
        <taxon>Syntrophobacteraceae</taxon>
        <taxon>Desulfosoma</taxon>
    </lineage>
</organism>
<dbReference type="NCBIfam" id="TIGR02549">
    <property type="entry name" value="CRISPR_DxTHG"/>
    <property type="match status" value="1"/>
</dbReference>
<accession>A0A3N1UQP2</accession>
<sequence>MARVFLSPLGTNKYVECYYVVDGTRSEKPVVFVQEALLGAICRDWTPQDRILIACTKEAEEKNWIDGANFPQGLETRIRQLGLKVPCHKVPLPKGQDEKEIMDIFMILMEALGEGDQLYLDITHSFRSLPLLQTVIINYAKVLKNIEVQRIFYGAFETLGPIQHVKEMPLERRVAPVFDLTPYDTLLDWARAVDIFQKAGRPQEIKRLVGRNVGPIFGKKDSKDNVALARALSELSNQLNALCSNLAAVRGPKIAVATGLDEAIDAVENQRLIPPMQPLLEIVRRKLQGFNAADPEAKGFAAAAWCLDHELVPQAYVFLRETVLSGLCRAAGHDPYDENVRENFWCALLHLLATKIPESEWDGLLAHKRAEARALIEAGGNTLISLACAFEPLRKRRNDLLHGGWKKDATSAKRLMDFLRREGLKKLQKAWESYRNGRENSPVGAPGESPGPRRAFLLLSHSLTSAQEEELFKAWHVQSVVGLPEPLFSLWGQVPSEASSVQSHLEPILTWLEEESAPGDVVVVQGEFGATFYIASWALGRGLQPVYATTERILEEKVQPDGTVLLSRVFRHVRFRPYEPFPG</sequence>
<dbReference type="InterPro" id="IPR011742">
    <property type="entry name" value="CRISPR-assoc_prot_TM1812"/>
</dbReference>
<dbReference type="InterPro" id="IPR013383">
    <property type="entry name" value="CRISPR-assoc_prot_DxTHG_CS"/>
</dbReference>
<name>A0A3N1UQP2_9BACT</name>
<dbReference type="EMBL" id="RJVA01000012">
    <property type="protein sequence ID" value="ROQ92058.1"/>
    <property type="molecule type" value="Genomic_DNA"/>
</dbReference>
<dbReference type="RefSeq" id="WP_123290227.1">
    <property type="nucleotide sequence ID" value="NZ_RJVA01000012.1"/>
</dbReference>
<proteinExistence type="predicted"/>
<comment type="caution">
    <text evidence="1">The sequence shown here is derived from an EMBL/GenBank/DDBJ whole genome shotgun (WGS) entry which is preliminary data.</text>
</comment>
<reference evidence="1 2" key="1">
    <citation type="submission" date="2018-11" db="EMBL/GenBank/DDBJ databases">
        <title>Genomic Encyclopedia of Type Strains, Phase IV (KMG-IV): sequencing the most valuable type-strain genomes for metagenomic binning, comparative biology and taxonomic classification.</title>
        <authorList>
            <person name="Goeker M."/>
        </authorList>
    </citation>
    <scope>NUCLEOTIDE SEQUENCE [LARGE SCALE GENOMIC DNA]</scope>
    <source>
        <strain evidence="1 2">DSM 22027</strain>
    </source>
</reference>